<evidence type="ECO:0000256" key="2">
    <source>
        <dbReference type="PROSITE-ProRule" id="PRU00703"/>
    </source>
</evidence>
<accession>A0A2M8M609</accession>
<dbReference type="CDD" id="cd04622">
    <property type="entry name" value="CBS_pair_HRP1_like"/>
    <property type="match status" value="1"/>
</dbReference>
<keyword evidence="1 2" id="KW-0129">CBS domain</keyword>
<feature type="domain" description="CBS" evidence="3">
    <location>
        <begin position="74"/>
        <end position="129"/>
    </location>
</feature>
<dbReference type="InterPro" id="IPR046342">
    <property type="entry name" value="CBS_dom_sf"/>
</dbReference>
<comment type="caution">
    <text evidence="4">The sequence shown here is derived from an EMBL/GenBank/DDBJ whole genome shotgun (WGS) entry which is preliminary data.</text>
</comment>
<dbReference type="SMART" id="SM00116">
    <property type="entry name" value="CBS"/>
    <property type="match status" value="2"/>
</dbReference>
<dbReference type="EMBL" id="PGGW01000011">
    <property type="protein sequence ID" value="PJE99643.1"/>
    <property type="molecule type" value="Genomic_DNA"/>
</dbReference>
<dbReference type="InterPro" id="IPR000644">
    <property type="entry name" value="CBS_dom"/>
</dbReference>
<feature type="domain" description="CBS" evidence="3">
    <location>
        <begin position="9"/>
        <end position="65"/>
    </location>
</feature>
<evidence type="ECO:0000259" key="3">
    <source>
        <dbReference type="PROSITE" id="PS51371"/>
    </source>
</evidence>
<evidence type="ECO:0000256" key="1">
    <source>
        <dbReference type="ARBA" id="ARBA00023122"/>
    </source>
</evidence>
<evidence type="ECO:0000313" key="4">
    <source>
        <dbReference type="EMBL" id="PJE99643.1"/>
    </source>
</evidence>
<dbReference type="PROSITE" id="PS51371">
    <property type="entry name" value="CBS"/>
    <property type="match status" value="2"/>
</dbReference>
<dbReference type="Proteomes" id="UP000230407">
    <property type="component" value="Unassembled WGS sequence"/>
</dbReference>
<gene>
    <name evidence="4" type="ORF">CUT44_03855</name>
</gene>
<dbReference type="PANTHER" id="PTHR43080">
    <property type="entry name" value="CBS DOMAIN-CONTAINING PROTEIN CBSX3, MITOCHONDRIAL"/>
    <property type="match status" value="1"/>
</dbReference>
<name>A0A2M8M609_9ACTN</name>
<dbReference type="RefSeq" id="WP_100200684.1">
    <property type="nucleotide sequence ID" value="NZ_PGGW01000011.1"/>
</dbReference>
<reference evidence="4 5" key="1">
    <citation type="submission" date="2017-11" db="EMBL/GenBank/DDBJ databases">
        <title>Streptomyces carmine sp. nov., a novel actinomycete isolated from Sophora alopecuroides in Xinjiang, China.</title>
        <authorList>
            <person name="Wang Y."/>
            <person name="Luo X."/>
            <person name="Wan C."/>
            <person name="Zhang L."/>
        </authorList>
    </citation>
    <scope>NUCLEOTIDE SEQUENCE [LARGE SCALE GENOMIC DNA]</scope>
    <source>
        <strain evidence="4 5">TRM SA0054</strain>
    </source>
</reference>
<organism evidence="4 5">
    <name type="scientific">Streptomyces carminius</name>
    <dbReference type="NCBI Taxonomy" id="2665496"/>
    <lineage>
        <taxon>Bacteria</taxon>
        <taxon>Bacillati</taxon>
        <taxon>Actinomycetota</taxon>
        <taxon>Actinomycetes</taxon>
        <taxon>Kitasatosporales</taxon>
        <taxon>Streptomycetaceae</taxon>
        <taxon>Streptomyces</taxon>
    </lineage>
</organism>
<protein>
    <submittedName>
        <fullName evidence="4">CBS domain-containing protein</fullName>
    </submittedName>
</protein>
<dbReference type="AlphaFoldDB" id="A0A2M8M609"/>
<sequence>MAQQINEIMTADPTTVTPQTPIVEVARLMREEDIGEVLIAEDDHLRGLVTDRDLVVRAVADARDVEATAAQDVGSTDLVTCSPHDDVSEAVRLMREHALRRLPVLDGDVLVGVVSLGDLAVERDRGSALGDISVAEPNR</sequence>
<dbReference type="PANTHER" id="PTHR43080:SF2">
    <property type="entry name" value="CBS DOMAIN-CONTAINING PROTEIN"/>
    <property type="match status" value="1"/>
</dbReference>
<dbReference type="InterPro" id="IPR051257">
    <property type="entry name" value="Diverse_CBS-Domain"/>
</dbReference>
<dbReference type="SUPFAM" id="SSF54631">
    <property type="entry name" value="CBS-domain pair"/>
    <property type="match status" value="1"/>
</dbReference>
<keyword evidence="5" id="KW-1185">Reference proteome</keyword>
<evidence type="ECO:0000313" key="5">
    <source>
        <dbReference type="Proteomes" id="UP000230407"/>
    </source>
</evidence>
<proteinExistence type="predicted"/>
<dbReference type="Gene3D" id="3.10.580.10">
    <property type="entry name" value="CBS-domain"/>
    <property type="match status" value="1"/>
</dbReference>
<dbReference type="Pfam" id="PF00571">
    <property type="entry name" value="CBS"/>
    <property type="match status" value="2"/>
</dbReference>